<name>A0A0G1C818_9BACT</name>
<evidence type="ECO:0000313" key="1">
    <source>
        <dbReference type="EMBL" id="KKS81667.1"/>
    </source>
</evidence>
<sequence length="189" mass="21752">MLDMSIYPDRKNDPRKEVILSRSPYLKTMLDSEAKHKNPEQWYEKMKIHRNKLEEDMNNRLGNNWNRLTVMPLFLYGKVAGIFNPLLSREMQFAAATSIIIAGFEVANQDDVTGVLFDLVKKFREEDLFNPICLTDLQESQKAVDYIYALAETGAYMATTKSEDDKRTDPLGSESPFNKFISGLDLENL</sequence>
<dbReference type="EMBL" id="LCFA01000018">
    <property type="protein sequence ID" value="KKS81667.1"/>
    <property type="molecule type" value="Genomic_DNA"/>
</dbReference>
<evidence type="ECO:0000313" key="2">
    <source>
        <dbReference type="Proteomes" id="UP000034810"/>
    </source>
</evidence>
<comment type="caution">
    <text evidence="1">The sequence shown here is derived from an EMBL/GenBank/DDBJ whole genome shotgun (WGS) entry which is preliminary data.</text>
</comment>
<dbReference type="Proteomes" id="UP000034810">
    <property type="component" value="Unassembled WGS sequence"/>
</dbReference>
<proteinExistence type="predicted"/>
<organism evidence="1 2">
    <name type="scientific">Candidatus Wolfebacteria bacterium GW2011_GWC1_43_10</name>
    <dbReference type="NCBI Taxonomy" id="1619011"/>
    <lineage>
        <taxon>Bacteria</taxon>
        <taxon>Candidatus Wolfeibacteriota</taxon>
    </lineage>
</organism>
<reference evidence="1 2" key="1">
    <citation type="journal article" date="2015" name="Nature">
        <title>rRNA introns, odd ribosomes, and small enigmatic genomes across a large radiation of phyla.</title>
        <authorList>
            <person name="Brown C.T."/>
            <person name="Hug L.A."/>
            <person name="Thomas B.C."/>
            <person name="Sharon I."/>
            <person name="Castelle C.J."/>
            <person name="Singh A."/>
            <person name="Wilkins M.J."/>
            <person name="Williams K.H."/>
            <person name="Banfield J.F."/>
        </authorList>
    </citation>
    <scope>NUCLEOTIDE SEQUENCE [LARGE SCALE GENOMIC DNA]</scope>
</reference>
<accession>A0A0G1C818</accession>
<dbReference type="AlphaFoldDB" id="A0A0G1C818"/>
<protein>
    <submittedName>
        <fullName evidence="1">Uncharacterized protein</fullName>
    </submittedName>
</protein>
<gene>
    <name evidence="1" type="ORF">UV58_C0018G0001</name>
</gene>